<dbReference type="Pfam" id="PF13335">
    <property type="entry name" value="Mg_chelatase_C"/>
    <property type="match status" value="1"/>
</dbReference>
<dbReference type="SUPFAM" id="SSF54211">
    <property type="entry name" value="Ribosomal protein S5 domain 2-like"/>
    <property type="match status" value="1"/>
</dbReference>
<gene>
    <name evidence="5" type="ORF">CEN89_738</name>
</gene>
<dbReference type="SUPFAM" id="SSF52540">
    <property type="entry name" value="P-loop containing nucleoside triphosphate hydrolases"/>
    <property type="match status" value="1"/>
</dbReference>
<organism evidence="5 6">
    <name type="scientific">Candidatus Berkelbacteria bacterium Licking1014_7</name>
    <dbReference type="NCBI Taxonomy" id="2017147"/>
    <lineage>
        <taxon>Bacteria</taxon>
        <taxon>Candidatus Berkelbacteria</taxon>
    </lineage>
</organism>
<dbReference type="InterPro" id="IPR020568">
    <property type="entry name" value="Ribosomal_Su5_D2-typ_SF"/>
</dbReference>
<protein>
    <submittedName>
        <fullName evidence="5">Mg chelatase-related protein</fullName>
    </submittedName>
</protein>
<dbReference type="GO" id="GO:0003677">
    <property type="term" value="F:DNA binding"/>
    <property type="evidence" value="ECO:0007669"/>
    <property type="project" value="InterPro"/>
</dbReference>
<comment type="similarity">
    <text evidence="1">Belongs to the Mg-chelatase subunits D/I family. ComM subfamily.</text>
</comment>
<evidence type="ECO:0000256" key="1">
    <source>
        <dbReference type="ARBA" id="ARBA00006354"/>
    </source>
</evidence>
<dbReference type="SMART" id="SM00382">
    <property type="entry name" value="AAA"/>
    <property type="match status" value="1"/>
</dbReference>
<evidence type="ECO:0000259" key="4">
    <source>
        <dbReference type="SMART" id="SM00382"/>
    </source>
</evidence>
<dbReference type="NCBIfam" id="TIGR00368">
    <property type="entry name" value="YifB family Mg chelatase-like AAA ATPase"/>
    <property type="match status" value="1"/>
</dbReference>
<dbReference type="Pfam" id="PF13541">
    <property type="entry name" value="ChlI"/>
    <property type="match status" value="1"/>
</dbReference>
<comment type="caution">
    <text evidence="5">The sequence shown here is derived from an EMBL/GenBank/DDBJ whole genome shotgun (WGS) entry which is preliminary data.</text>
</comment>
<dbReference type="InterPro" id="IPR027417">
    <property type="entry name" value="P-loop_NTPase"/>
</dbReference>
<keyword evidence="2" id="KW-0547">Nucleotide-binding</keyword>
<dbReference type="InterPro" id="IPR025158">
    <property type="entry name" value="Mg_chelat-rel_C"/>
</dbReference>
<evidence type="ECO:0000313" key="5">
    <source>
        <dbReference type="EMBL" id="TSC92373.1"/>
    </source>
</evidence>
<dbReference type="InterPro" id="IPR001208">
    <property type="entry name" value="MCM_dom"/>
</dbReference>
<dbReference type="Gene3D" id="3.30.230.10">
    <property type="match status" value="1"/>
</dbReference>
<feature type="domain" description="AAA+ ATPase" evidence="4">
    <location>
        <begin position="214"/>
        <end position="397"/>
    </location>
</feature>
<accession>A0A554LHM2</accession>
<proteinExistence type="inferred from homology"/>
<dbReference type="InterPro" id="IPR014721">
    <property type="entry name" value="Ribsml_uS5_D2-typ_fold_subgr"/>
</dbReference>
<dbReference type="PANTHER" id="PTHR32039">
    <property type="entry name" value="MAGNESIUM-CHELATASE SUBUNIT CHLI"/>
    <property type="match status" value="1"/>
</dbReference>
<dbReference type="AlphaFoldDB" id="A0A554LHM2"/>
<evidence type="ECO:0000256" key="2">
    <source>
        <dbReference type="ARBA" id="ARBA00022741"/>
    </source>
</evidence>
<dbReference type="InterPro" id="IPR045006">
    <property type="entry name" value="CHLI-like"/>
</dbReference>
<reference evidence="5 6" key="1">
    <citation type="submission" date="2017-07" db="EMBL/GenBank/DDBJ databases">
        <title>Mechanisms for carbon and nitrogen cycling indicate functional differentiation within the Candidate Phyla Radiation.</title>
        <authorList>
            <person name="Danczak R.E."/>
            <person name="Johnston M.D."/>
            <person name="Kenah C."/>
            <person name="Slattery M."/>
            <person name="Wrighton K.C."/>
            <person name="Wilkins M.J."/>
        </authorList>
    </citation>
    <scope>NUCLEOTIDE SEQUENCE [LARGE SCALE GENOMIC DNA]</scope>
    <source>
        <strain evidence="5">Licking1014_7</strain>
    </source>
</reference>
<dbReference type="InterPro" id="IPR000523">
    <property type="entry name" value="Mg_chelatse_chII-like_cat_dom"/>
</dbReference>
<dbReference type="GO" id="GO:0005524">
    <property type="term" value="F:ATP binding"/>
    <property type="evidence" value="ECO:0007669"/>
    <property type="project" value="UniProtKB-KW"/>
</dbReference>
<dbReference type="CDD" id="cd00009">
    <property type="entry name" value="AAA"/>
    <property type="match status" value="1"/>
</dbReference>
<keyword evidence="3" id="KW-0067">ATP-binding</keyword>
<evidence type="ECO:0000313" key="6">
    <source>
        <dbReference type="Proteomes" id="UP000315689"/>
    </source>
</evidence>
<dbReference type="Pfam" id="PF01078">
    <property type="entry name" value="Mg_chelatase"/>
    <property type="match status" value="1"/>
</dbReference>
<dbReference type="Proteomes" id="UP000315689">
    <property type="component" value="Unassembled WGS sequence"/>
</dbReference>
<dbReference type="InterPro" id="IPR003593">
    <property type="entry name" value="AAA+_ATPase"/>
</dbReference>
<evidence type="ECO:0000256" key="3">
    <source>
        <dbReference type="ARBA" id="ARBA00022840"/>
    </source>
</evidence>
<dbReference type="InterPro" id="IPR004482">
    <property type="entry name" value="Mg_chelat-rel"/>
</dbReference>
<sequence>MSYGKLFSAGVQGLDGYKVEIEVDITGGLPGLSIVGLASKSVEEAKDRVRGAIKHSGFKLDPEKITVNLAPADVKKEGSHYDLAIAMCVLLANGQIENSPLFSRTLFLGELSLDGRLRSAQGVLAMTLFAREAGFQFAALPKENLKEASLVKGIKLVPITSLQELVKMFQVGQLRSQKIDIDFVSMRSQEYEYDFQYVRSQENAKRALSIAAAGGHNIIMTGPPGTGKTLLARCLPSILPLLSYEECLDVTKIYSVAGKLKKSNPIITERPFRSPHHTASHISLVGGGSNASPGEITLAHRGVLFLDEIPEFHRQTLEALRQPLEDGVITVSRAKGTVEFPASFILVASANPCPCGYFNDPKKECRCSNSQIVNYQKKLSGPFMDRIDIKIFLERFALAKLAQKAVADPSENVRKQIEKARQIQAKRFVDIGIKTNSQMSARQIETYCDVSEKLKKSIVASMEKENLSARGFHKILKISRTIADLNNEKEIGQNHLFEALSYYQEQGDQR</sequence>
<name>A0A554LHM2_9BACT</name>
<dbReference type="EMBL" id="VMGK01000032">
    <property type="protein sequence ID" value="TSC92373.1"/>
    <property type="molecule type" value="Genomic_DNA"/>
</dbReference>
<dbReference type="PRINTS" id="PR01657">
    <property type="entry name" value="MCMFAMILY"/>
</dbReference>
<dbReference type="PANTHER" id="PTHR32039:SF7">
    <property type="entry name" value="COMPETENCE PROTEIN COMM"/>
    <property type="match status" value="1"/>
</dbReference>
<dbReference type="Gene3D" id="3.40.50.300">
    <property type="entry name" value="P-loop containing nucleotide triphosphate hydrolases"/>
    <property type="match status" value="1"/>
</dbReference>